<evidence type="ECO:0000313" key="1">
    <source>
        <dbReference type="Proteomes" id="UP000675920"/>
    </source>
</evidence>
<protein>
    <submittedName>
        <fullName evidence="2">Uncharacterized protein</fullName>
    </submittedName>
</protein>
<dbReference type="AlphaFoldDB" id="A0A8B6X2D2"/>
<name>A0A8B6X2D2_9BURK</name>
<sequence length="99" mass="10823">MKHSIEHPAVHVADASINVWHALSECLSEAGQNFRHWFSAGLGNPFTAEADMRDDIAYVRELADDLAATDRGLADDLYAAADRAERANSRAGLRLAAHH</sequence>
<dbReference type="OrthoDB" id="9946859at2"/>
<accession>A0A8B6X2D2</accession>
<keyword evidence="1" id="KW-1185">Reference proteome</keyword>
<dbReference type="Proteomes" id="UP000675920">
    <property type="component" value="Unplaced"/>
</dbReference>
<reference evidence="2" key="1">
    <citation type="submission" date="2025-08" db="UniProtKB">
        <authorList>
            <consortium name="RefSeq"/>
        </authorList>
    </citation>
    <scope>IDENTIFICATION</scope>
</reference>
<proteinExistence type="predicted"/>
<organism evidence="1 2">
    <name type="scientific">Derxia gummosa DSM 723</name>
    <dbReference type="NCBI Taxonomy" id="1121388"/>
    <lineage>
        <taxon>Bacteria</taxon>
        <taxon>Pseudomonadati</taxon>
        <taxon>Pseudomonadota</taxon>
        <taxon>Betaproteobacteria</taxon>
        <taxon>Burkholderiales</taxon>
        <taxon>Alcaligenaceae</taxon>
        <taxon>Derxia</taxon>
    </lineage>
</organism>
<dbReference type="RefSeq" id="WP_028310636.1">
    <property type="nucleotide sequence ID" value="NZ_AXWS01000007.1"/>
</dbReference>
<evidence type="ECO:0000313" key="2">
    <source>
        <dbReference type="RefSeq" id="WP_028310636.1"/>
    </source>
</evidence>